<evidence type="ECO:0000256" key="4">
    <source>
        <dbReference type="ARBA" id="ARBA00022989"/>
    </source>
</evidence>
<feature type="transmembrane region" description="Helical" evidence="8">
    <location>
        <begin position="75"/>
        <end position="95"/>
    </location>
</feature>
<keyword evidence="4 8" id="KW-1133">Transmembrane helix</keyword>
<keyword evidence="2 9" id="KW-0808">Transferase</keyword>
<dbReference type="PANTHER" id="PTHR15362">
    <property type="entry name" value="PHOSPHATIDYLINOSITOL SYNTHASE"/>
    <property type="match status" value="1"/>
</dbReference>
<evidence type="ECO:0000256" key="5">
    <source>
        <dbReference type="ARBA" id="ARBA00023098"/>
    </source>
</evidence>
<dbReference type="PANTHER" id="PTHR15362:SF4">
    <property type="entry name" value="CDP-DIACYLGLYCEROL--INOSITOL 3-PHOSPHATIDYLTRANSFERASE"/>
    <property type="match status" value="1"/>
</dbReference>
<dbReference type="GO" id="GO:0003881">
    <property type="term" value="F:CDP-diacylglycerol-inositol 3-phosphatidyltransferase activity"/>
    <property type="evidence" value="ECO:0007669"/>
    <property type="project" value="TreeGrafter"/>
</dbReference>
<dbReference type="GO" id="GO:0006661">
    <property type="term" value="P:phosphatidylinositol biosynthetic process"/>
    <property type="evidence" value="ECO:0007669"/>
    <property type="project" value="TreeGrafter"/>
</dbReference>
<keyword evidence="10" id="KW-1185">Reference proteome</keyword>
<evidence type="ECO:0000313" key="9">
    <source>
        <dbReference type="EMBL" id="PIK52255.1"/>
    </source>
</evidence>
<evidence type="ECO:0000256" key="6">
    <source>
        <dbReference type="ARBA" id="ARBA00023136"/>
    </source>
</evidence>
<evidence type="ECO:0000256" key="1">
    <source>
        <dbReference type="ARBA" id="ARBA00004141"/>
    </source>
</evidence>
<reference evidence="9 10" key="1">
    <citation type="journal article" date="2017" name="PLoS Biol.">
        <title>The sea cucumber genome provides insights into morphological evolution and visceral regeneration.</title>
        <authorList>
            <person name="Zhang X."/>
            <person name="Sun L."/>
            <person name="Yuan J."/>
            <person name="Sun Y."/>
            <person name="Gao Y."/>
            <person name="Zhang L."/>
            <person name="Li S."/>
            <person name="Dai H."/>
            <person name="Hamel J.F."/>
            <person name="Liu C."/>
            <person name="Yu Y."/>
            <person name="Liu S."/>
            <person name="Lin W."/>
            <person name="Guo K."/>
            <person name="Jin S."/>
            <person name="Xu P."/>
            <person name="Storey K.B."/>
            <person name="Huan P."/>
            <person name="Zhang T."/>
            <person name="Zhou Y."/>
            <person name="Zhang J."/>
            <person name="Lin C."/>
            <person name="Li X."/>
            <person name="Xing L."/>
            <person name="Huo D."/>
            <person name="Sun M."/>
            <person name="Wang L."/>
            <person name="Mercier A."/>
            <person name="Li F."/>
            <person name="Yang H."/>
            <person name="Xiang J."/>
        </authorList>
    </citation>
    <scope>NUCLEOTIDE SEQUENCE [LARGE SCALE GENOMIC DNA]</scope>
    <source>
        <strain evidence="9">Shaxun</strain>
        <tissue evidence="9">Muscle</tissue>
    </source>
</reference>
<comment type="subcellular location">
    <subcellularLocation>
        <location evidence="1">Membrane</location>
        <topology evidence="1">Multi-pass membrane protein</topology>
    </subcellularLocation>
</comment>
<protein>
    <submittedName>
        <fullName evidence="9">CDP-diacylglycerol--inositol 3-phosphatidyltransferase</fullName>
    </submittedName>
</protein>
<sequence>MLDQLTDRCATMCLLVTLSVFYPDYMFWFQLSMALDVASHWLHLHCSTMQGQTSHKFIDASGNPVLRIYYTSRPFLFFMCAGNELFYAMLYLLYFQDGPPIFGIVGMFELVAYMTAPIALAKSAISLVHLIVASRNMAIIDGAEREAASQKSK</sequence>
<comment type="caution">
    <text evidence="9">The sequence shown here is derived from an EMBL/GenBank/DDBJ whole genome shotgun (WGS) entry which is preliminary data.</text>
</comment>
<keyword evidence="6 8" id="KW-0472">Membrane</keyword>
<dbReference type="AlphaFoldDB" id="A0A2G8KWB2"/>
<name>A0A2G8KWB2_STIJA</name>
<dbReference type="STRING" id="307972.A0A2G8KWB2"/>
<evidence type="ECO:0000313" key="10">
    <source>
        <dbReference type="Proteomes" id="UP000230750"/>
    </source>
</evidence>
<dbReference type="GO" id="GO:0016020">
    <property type="term" value="C:membrane"/>
    <property type="evidence" value="ECO:0007669"/>
    <property type="project" value="UniProtKB-SubCell"/>
</dbReference>
<dbReference type="EMBL" id="MRZV01000336">
    <property type="protein sequence ID" value="PIK52255.1"/>
    <property type="molecule type" value="Genomic_DNA"/>
</dbReference>
<organism evidence="9 10">
    <name type="scientific">Stichopus japonicus</name>
    <name type="common">Sea cucumber</name>
    <dbReference type="NCBI Taxonomy" id="307972"/>
    <lineage>
        <taxon>Eukaryota</taxon>
        <taxon>Metazoa</taxon>
        <taxon>Echinodermata</taxon>
        <taxon>Eleutherozoa</taxon>
        <taxon>Echinozoa</taxon>
        <taxon>Holothuroidea</taxon>
        <taxon>Aspidochirotacea</taxon>
        <taxon>Aspidochirotida</taxon>
        <taxon>Stichopodidae</taxon>
        <taxon>Apostichopus</taxon>
    </lineage>
</organism>
<proteinExistence type="predicted"/>
<evidence type="ECO:0000256" key="7">
    <source>
        <dbReference type="ARBA" id="ARBA00023264"/>
    </source>
</evidence>
<gene>
    <name evidence="9" type="ORF">BSL78_10814</name>
</gene>
<evidence type="ECO:0000256" key="2">
    <source>
        <dbReference type="ARBA" id="ARBA00022679"/>
    </source>
</evidence>
<dbReference type="GO" id="GO:0005794">
    <property type="term" value="C:Golgi apparatus"/>
    <property type="evidence" value="ECO:0007669"/>
    <property type="project" value="TreeGrafter"/>
</dbReference>
<evidence type="ECO:0000256" key="3">
    <source>
        <dbReference type="ARBA" id="ARBA00022692"/>
    </source>
</evidence>
<dbReference type="Proteomes" id="UP000230750">
    <property type="component" value="Unassembled WGS sequence"/>
</dbReference>
<evidence type="ECO:0000256" key="8">
    <source>
        <dbReference type="SAM" id="Phobius"/>
    </source>
</evidence>
<dbReference type="OrthoDB" id="10251079at2759"/>
<accession>A0A2G8KWB2</accession>
<keyword evidence="7" id="KW-1208">Phospholipid metabolism</keyword>
<keyword evidence="5" id="KW-0443">Lipid metabolism</keyword>
<keyword evidence="3 8" id="KW-0812">Transmembrane</keyword>